<reference evidence="2" key="1">
    <citation type="submission" date="2022-08" db="EMBL/GenBank/DDBJ databases">
        <title>Genome sequencing of akame (Lates japonicus).</title>
        <authorList>
            <person name="Hashiguchi Y."/>
            <person name="Takahashi H."/>
        </authorList>
    </citation>
    <scope>NUCLEOTIDE SEQUENCE</scope>
    <source>
        <strain evidence="2">Kochi</strain>
    </source>
</reference>
<evidence type="ECO:0000313" key="3">
    <source>
        <dbReference type="Proteomes" id="UP001279410"/>
    </source>
</evidence>
<feature type="region of interest" description="Disordered" evidence="1">
    <location>
        <begin position="1"/>
        <end position="23"/>
    </location>
</feature>
<evidence type="ECO:0000256" key="1">
    <source>
        <dbReference type="SAM" id="MobiDB-lite"/>
    </source>
</evidence>
<name>A0AAD3MBE1_LATJO</name>
<dbReference type="Proteomes" id="UP001279410">
    <property type="component" value="Unassembled WGS sequence"/>
</dbReference>
<feature type="compositionally biased region" description="Basic and acidic residues" evidence="1">
    <location>
        <begin position="10"/>
        <end position="20"/>
    </location>
</feature>
<comment type="caution">
    <text evidence="2">The sequence shown here is derived from an EMBL/GenBank/DDBJ whole genome shotgun (WGS) entry which is preliminary data.</text>
</comment>
<keyword evidence="3" id="KW-1185">Reference proteome</keyword>
<dbReference type="AlphaFoldDB" id="A0AAD3MBE1"/>
<protein>
    <submittedName>
        <fullName evidence="2">Adenylate cyclase type 1</fullName>
    </submittedName>
</protein>
<proteinExistence type="predicted"/>
<gene>
    <name evidence="2" type="ORF">AKAME5_000416200</name>
</gene>
<evidence type="ECO:0000313" key="2">
    <source>
        <dbReference type="EMBL" id="GLD51055.1"/>
    </source>
</evidence>
<accession>A0AAD3MBE1</accession>
<sequence>MNETPPLNAKKGDADGEGGAHRSHRNHMMRSMQACYPHVCARYHSHSGCQRRENSVEQTSTLKALLAVLIFFMSSTLAAVESVVRPQLTHLQGVPSVHCVSPVSLFIVTNVIPASDSAPTDRRQPDAALGFTLFLCCPFSLARWDGAADVPAREQRVAAHPGHLRRLRSTCACGRSGRCV</sequence>
<dbReference type="EMBL" id="BRZM01000010">
    <property type="protein sequence ID" value="GLD51055.1"/>
    <property type="molecule type" value="Genomic_DNA"/>
</dbReference>
<organism evidence="2 3">
    <name type="scientific">Lates japonicus</name>
    <name type="common">Japanese lates</name>
    <dbReference type="NCBI Taxonomy" id="270547"/>
    <lineage>
        <taxon>Eukaryota</taxon>
        <taxon>Metazoa</taxon>
        <taxon>Chordata</taxon>
        <taxon>Craniata</taxon>
        <taxon>Vertebrata</taxon>
        <taxon>Euteleostomi</taxon>
        <taxon>Actinopterygii</taxon>
        <taxon>Neopterygii</taxon>
        <taxon>Teleostei</taxon>
        <taxon>Neoteleostei</taxon>
        <taxon>Acanthomorphata</taxon>
        <taxon>Carangaria</taxon>
        <taxon>Carangaria incertae sedis</taxon>
        <taxon>Centropomidae</taxon>
        <taxon>Lates</taxon>
    </lineage>
</organism>